<dbReference type="VEuPathDB" id="FungiDB:C5L36_0B05980"/>
<comment type="caution">
    <text evidence="1">The sequence shown here is derived from an EMBL/GenBank/DDBJ whole genome shotgun (WGS) entry which is preliminary data.</text>
</comment>
<reference evidence="2" key="1">
    <citation type="journal article" date="2014" name="Microb. Cell Fact.">
        <title>Exploiting Issatchenkia orientalis SD108 for succinic acid production.</title>
        <authorList>
            <person name="Xiao H."/>
            <person name="Shao Z."/>
            <person name="Jiang Y."/>
            <person name="Dole S."/>
            <person name="Zhao H."/>
        </authorList>
    </citation>
    <scope>NUCLEOTIDE SEQUENCE [LARGE SCALE GENOMIC DNA]</scope>
    <source>
        <strain evidence="2">SD108</strain>
    </source>
</reference>
<dbReference type="AlphaFoldDB" id="A0A099NJI2"/>
<sequence length="95" mass="10709">MRDYCIEKVHEFSGSHEFDSDLFLELLPFLENFNPVQVPPSMDEVSQFKMIDRKIRMAEINRETGISDADEDFDSIVADLADAVRSDTNAGAPAP</sequence>
<dbReference type="EMBL" id="JQFK01001923">
    <property type="protein sequence ID" value="KGK32725.1"/>
    <property type="molecule type" value="Genomic_DNA"/>
</dbReference>
<dbReference type="HOGENOM" id="CLU_2446642_0_0_1"/>
<gene>
    <name evidence="1" type="ORF">JL09_g6668</name>
</gene>
<organism evidence="1 2">
    <name type="scientific">Pichia kudriavzevii</name>
    <name type="common">Yeast</name>
    <name type="synonym">Issatchenkia orientalis</name>
    <dbReference type="NCBI Taxonomy" id="4909"/>
    <lineage>
        <taxon>Eukaryota</taxon>
        <taxon>Fungi</taxon>
        <taxon>Dikarya</taxon>
        <taxon>Ascomycota</taxon>
        <taxon>Saccharomycotina</taxon>
        <taxon>Pichiomycetes</taxon>
        <taxon>Pichiales</taxon>
        <taxon>Pichiaceae</taxon>
        <taxon>Pichia</taxon>
    </lineage>
</organism>
<name>A0A099NJI2_PICKU</name>
<protein>
    <submittedName>
        <fullName evidence="1">Uncharacterized protein</fullName>
    </submittedName>
</protein>
<evidence type="ECO:0000313" key="1">
    <source>
        <dbReference type="EMBL" id="KGK32725.1"/>
    </source>
</evidence>
<accession>A0A099NJI2</accession>
<evidence type="ECO:0000313" key="2">
    <source>
        <dbReference type="Proteomes" id="UP000029867"/>
    </source>
</evidence>
<dbReference type="Proteomes" id="UP000029867">
    <property type="component" value="Unassembled WGS sequence"/>
</dbReference>
<proteinExistence type="predicted"/>
<feature type="non-terminal residue" evidence="1">
    <location>
        <position position="95"/>
    </location>
</feature>